<dbReference type="InterPro" id="IPR001895">
    <property type="entry name" value="RASGEF_cat_dom"/>
</dbReference>
<dbReference type="PANTHER" id="PTHR23113:SF99">
    <property type="entry name" value="RASGEF DOMAIN-CONTAINING PROTEIN"/>
    <property type="match status" value="1"/>
</dbReference>
<dbReference type="PANTHER" id="PTHR23113">
    <property type="entry name" value="GUANINE NUCLEOTIDE EXCHANGE FACTOR"/>
    <property type="match status" value="1"/>
</dbReference>
<dbReference type="InterPro" id="IPR036964">
    <property type="entry name" value="RASGEF_cat_dom_sf"/>
</dbReference>
<dbReference type="GO" id="GO:0007264">
    <property type="term" value="P:small GTPase-mediated signal transduction"/>
    <property type="evidence" value="ECO:0007669"/>
    <property type="project" value="InterPro"/>
</dbReference>
<accession>D6YUF7</accession>
<dbReference type="EMBL" id="CP001928">
    <property type="protein sequence ID" value="ADI37768.1"/>
    <property type="molecule type" value="Genomic_DNA"/>
</dbReference>
<reference evidence="3 4" key="1">
    <citation type="journal article" date="2010" name="PLoS ONE">
        <title>The Waddlia genome: a window into chlamydial biology.</title>
        <authorList>
            <person name="Bertelli C."/>
            <person name="Collyn F."/>
            <person name="Croxatto A."/>
            <person name="Ruckert C."/>
            <person name="Polkinghorne A."/>
            <person name="Kebbi-Beghdadi C."/>
            <person name="Goesmann A."/>
            <person name="Vaughan L."/>
            <person name="Greub G."/>
        </authorList>
    </citation>
    <scope>NUCLEOTIDE SEQUENCE [LARGE SCALE GENOMIC DNA]</scope>
    <source>
        <strain evidence="4">ATCC VR-1470 / WSU 86-1044</strain>
    </source>
</reference>
<sequence length="633" mass="72911">MNDVRFSSESPLYTTVTEDSGVEQKKSKQQLKRIHSIRISRMSVSDIYDNSGKPNTLSLRSRCVKRSPSKVTPILRQDELDRIQYEDSIFADIDLSKEKRGLRFEPGNFYRVLTKCIQNPSRKIAVGSKGYPEAFATIGGEHSLESAVAVMRLLRRSIELEVTGIFTDHGKWVSMRTFLMKIQALMEADQKFKEIMDEENLSLLEKIIDRYPSEEDDSPRVNLRKLPLPDGAKRLKKEDRRVVYLLQRLYPYGKSSQKAVDPVRLLLVYPKYVSTTRLFELVHLLLNASDDQVPLIQKQRLLCFCCTWISRGYHLDGVNHAELHQIVKAGKLLKDPVSCDLADELSVLLMKIPVCLRRYSFKNGDPLSLELIDSLNKENIDKMTKLFVEDCFRISQGLALNVPLYEMLMDPSETTHQTKTIEYFEQLSRFIEMSILSPVQVEGVEKGRGKVYQRIEFWIKVASGLVDKGDFHSALAIVGSLNSTSISRLFCKKGENGETKASKLSKSGLKKWKNLDVLFSPLKGFCVMKYETLRRKKEKLPVVPYSGIFYTQYLHADDGNPELVRGQINLEKLELIAKLMHGFWEDLNRVRKNRKNTGFQTQLETDLKDQLERCEYDWDPWEVSKQLKPSDLK</sequence>
<dbReference type="Gene3D" id="1.10.840.10">
    <property type="entry name" value="Ras guanine-nucleotide exchange factors catalytic domain"/>
    <property type="match status" value="1"/>
</dbReference>
<keyword evidence="1" id="KW-0344">Guanine-nucleotide releasing factor</keyword>
<dbReference type="KEGG" id="wch:wcw_0396"/>
<name>D6YUF7_WADCW</name>
<dbReference type="AlphaFoldDB" id="D6YUF7"/>
<dbReference type="Pfam" id="PF00617">
    <property type="entry name" value="RasGEF"/>
    <property type="match status" value="1"/>
</dbReference>
<feature type="domain" description="Ras-GEF" evidence="2">
    <location>
        <begin position="376"/>
        <end position="630"/>
    </location>
</feature>
<dbReference type="HOGENOM" id="CLU_432076_0_0_0"/>
<dbReference type="InterPro" id="IPR023578">
    <property type="entry name" value="Ras_GEF_dom_sf"/>
</dbReference>
<evidence type="ECO:0000313" key="4">
    <source>
        <dbReference type="Proteomes" id="UP000001505"/>
    </source>
</evidence>
<dbReference type="PROSITE" id="PS50009">
    <property type="entry name" value="RASGEF_CAT"/>
    <property type="match status" value="1"/>
</dbReference>
<dbReference type="GO" id="GO:0005085">
    <property type="term" value="F:guanyl-nucleotide exchange factor activity"/>
    <property type="evidence" value="ECO:0007669"/>
    <property type="project" value="UniProtKB-KW"/>
</dbReference>
<dbReference type="RefSeq" id="WP_013181496.1">
    <property type="nucleotide sequence ID" value="NC_014225.1"/>
</dbReference>
<dbReference type="STRING" id="716544.wcw_0396"/>
<proteinExistence type="predicted"/>
<evidence type="ECO:0000313" key="3">
    <source>
        <dbReference type="EMBL" id="ADI37768.1"/>
    </source>
</evidence>
<dbReference type="SMART" id="SM00147">
    <property type="entry name" value="RasGEF"/>
    <property type="match status" value="1"/>
</dbReference>
<organism evidence="3 4">
    <name type="scientific">Waddlia chondrophila (strain ATCC VR-1470 / WSU 86-1044)</name>
    <dbReference type="NCBI Taxonomy" id="716544"/>
    <lineage>
        <taxon>Bacteria</taxon>
        <taxon>Pseudomonadati</taxon>
        <taxon>Chlamydiota</taxon>
        <taxon>Chlamydiia</taxon>
        <taxon>Parachlamydiales</taxon>
        <taxon>Waddliaceae</taxon>
        <taxon>Waddlia</taxon>
    </lineage>
</organism>
<evidence type="ECO:0000259" key="2">
    <source>
        <dbReference type="PROSITE" id="PS50009"/>
    </source>
</evidence>
<dbReference type="Proteomes" id="UP000001505">
    <property type="component" value="Chromosome"/>
</dbReference>
<gene>
    <name evidence="3" type="ordered locus">wcw_0396</name>
</gene>
<protein>
    <recommendedName>
        <fullName evidence="2">Ras-GEF domain-containing protein</fullName>
    </recommendedName>
</protein>
<evidence type="ECO:0000256" key="1">
    <source>
        <dbReference type="ARBA" id="ARBA00022658"/>
    </source>
</evidence>
<dbReference type="InterPro" id="IPR008937">
    <property type="entry name" value="Ras-like_GEF"/>
</dbReference>
<dbReference type="SUPFAM" id="SSF48366">
    <property type="entry name" value="Ras GEF"/>
    <property type="match status" value="1"/>
</dbReference>
<keyword evidence="4" id="KW-1185">Reference proteome</keyword>